<comment type="subcellular location">
    <subcellularLocation>
        <location evidence="1">Cell membrane</location>
        <topology evidence="1">Multi-pass membrane protein</topology>
    </subcellularLocation>
</comment>
<keyword evidence="6 7" id="KW-0472">Membrane</keyword>
<dbReference type="Pfam" id="PF09335">
    <property type="entry name" value="VTT_dom"/>
    <property type="match status" value="1"/>
</dbReference>
<dbReference type="PANTHER" id="PTHR42709">
    <property type="entry name" value="ALKALINE PHOSPHATASE LIKE PROTEIN"/>
    <property type="match status" value="1"/>
</dbReference>
<accession>A0A2V1HWU8</accession>
<dbReference type="EMBL" id="QEOP01000001">
    <property type="protein sequence ID" value="PVZ96422.1"/>
    <property type="molecule type" value="Genomic_DNA"/>
</dbReference>
<keyword evidence="5 7" id="KW-1133">Transmembrane helix</keyword>
<feature type="transmembrane region" description="Helical" evidence="7">
    <location>
        <begin position="67"/>
        <end position="89"/>
    </location>
</feature>
<dbReference type="InterPro" id="IPR032816">
    <property type="entry name" value="VTT_dom"/>
</dbReference>
<feature type="transmembrane region" description="Helical" evidence="7">
    <location>
        <begin position="188"/>
        <end position="207"/>
    </location>
</feature>
<evidence type="ECO:0000256" key="5">
    <source>
        <dbReference type="ARBA" id="ARBA00022989"/>
    </source>
</evidence>
<protein>
    <submittedName>
        <fullName evidence="9">DedA family protein</fullName>
    </submittedName>
</protein>
<evidence type="ECO:0000259" key="8">
    <source>
        <dbReference type="Pfam" id="PF09335"/>
    </source>
</evidence>
<dbReference type="PANTHER" id="PTHR42709:SF6">
    <property type="entry name" value="UNDECAPRENYL PHOSPHATE TRANSPORTER A"/>
    <property type="match status" value="1"/>
</dbReference>
<dbReference type="OrthoDB" id="9813426at2"/>
<dbReference type="GO" id="GO:0005886">
    <property type="term" value="C:plasma membrane"/>
    <property type="evidence" value="ECO:0007669"/>
    <property type="project" value="UniProtKB-SubCell"/>
</dbReference>
<reference evidence="9 10" key="1">
    <citation type="submission" date="2018-05" db="EMBL/GenBank/DDBJ databases">
        <title>Amnibacterium sp. M8JJ-5, whole genome shotgun sequence.</title>
        <authorList>
            <person name="Tuo L."/>
        </authorList>
    </citation>
    <scope>NUCLEOTIDE SEQUENCE [LARGE SCALE GENOMIC DNA]</scope>
    <source>
        <strain evidence="9 10">M8JJ-5</strain>
    </source>
</reference>
<feature type="domain" description="VTT" evidence="8">
    <location>
        <begin position="47"/>
        <end position="174"/>
    </location>
</feature>
<dbReference type="InterPro" id="IPR051311">
    <property type="entry name" value="DedA_domain"/>
</dbReference>
<evidence type="ECO:0000256" key="3">
    <source>
        <dbReference type="ARBA" id="ARBA00022475"/>
    </source>
</evidence>
<evidence type="ECO:0000256" key="6">
    <source>
        <dbReference type="ARBA" id="ARBA00023136"/>
    </source>
</evidence>
<name>A0A2V1HWU8_9MICO</name>
<keyword evidence="10" id="KW-1185">Reference proteome</keyword>
<evidence type="ECO:0000313" key="9">
    <source>
        <dbReference type="EMBL" id="PVZ96422.1"/>
    </source>
</evidence>
<evidence type="ECO:0000256" key="7">
    <source>
        <dbReference type="SAM" id="Phobius"/>
    </source>
</evidence>
<evidence type="ECO:0000313" key="10">
    <source>
        <dbReference type="Proteomes" id="UP000244893"/>
    </source>
</evidence>
<evidence type="ECO:0000256" key="4">
    <source>
        <dbReference type="ARBA" id="ARBA00022692"/>
    </source>
</evidence>
<evidence type="ECO:0000256" key="1">
    <source>
        <dbReference type="ARBA" id="ARBA00004651"/>
    </source>
</evidence>
<proteinExistence type="inferred from homology"/>
<sequence length="219" mass="23256">MTTLAAASGGGTDDLGGLVGVAARVIRALGEVGVGLLTLAETIFPPIPSEVVLPLAGFLSQRGDMNIVFVFISATLGAYLGALLLYWLGRRIGEERSIRLLSKLPLVDRDDFERAAGWFSRHGKSAVFFGRLLPGVRSLISLPAGAAKMSLVVFSVFTIAGSALWNALLIGLGALLGTQYELIDQYSWVLDVLVYAAIAGVIGWLVIRRIRRGRASTAS</sequence>
<comment type="similarity">
    <text evidence="2">Belongs to the DedA family.</text>
</comment>
<feature type="transmembrane region" description="Helical" evidence="7">
    <location>
        <begin position="151"/>
        <end position="176"/>
    </location>
</feature>
<keyword evidence="4 7" id="KW-0812">Transmembrane</keyword>
<dbReference type="Proteomes" id="UP000244893">
    <property type="component" value="Unassembled WGS sequence"/>
</dbReference>
<evidence type="ECO:0000256" key="2">
    <source>
        <dbReference type="ARBA" id="ARBA00010792"/>
    </source>
</evidence>
<gene>
    <name evidence="9" type="ORF">DDQ50_06995</name>
</gene>
<organism evidence="9 10">
    <name type="scientific">Amnibacterium flavum</name>
    <dbReference type="NCBI Taxonomy" id="2173173"/>
    <lineage>
        <taxon>Bacteria</taxon>
        <taxon>Bacillati</taxon>
        <taxon>Actinomycetota</taxon>
        <taxon>Actinomycetes</taxon>
        <taxon>Micrococcales</taxon>
        <taxon>Microbacteriaceae</taxon>
        <taxon>Amnibacterium</taxon>
    </lineage>
</organism>
<keyword evidence="3" id="KW-1003">Cell membrane</keyword>
<comment type="caution">
    <text evidence="9">The sequence shown here is derived from an EMBL/GenBank/DDBJ whole genome shotgun (WGS) entry which is preliminary data.</text>
</comment>
<dbReference type="AlphaFoldDB" id="A0A2V1HWU8"/>